<dbReference type="SMART" id="SM00331">
    <property type="entry name" value="PP2C_SIG"/>
    <property type="match status" value="1"/>
</dbReference>
<reference evidence="2 3" key="1">
    <citation type="submission" date="2019-06" db="EMBL/GenBank/DDBJ databases">
        <title>Quisquiliibacterium sp. nov., isolated from a maize field.</title>
        <authorList>
            <person name="Lin S.-Y."/>
            <person name="Tsai C.-F."/>
            <person name="Young C.-C."/>
        </authorList>
    </citation>
    <scope>NUCLEOTIDE SEQUENCE [LARGE SCALE GENOMIC DNA]</scope>
    <source>
        <strain evidence="2 3">CC-CFT501</strain>
    </source>
</reference>
<dbReference type="EMBL" id="VDUY01000002">
    <property type="protein sequence ID" value="TXL67222.1"/>
    <property type="molecule type" value="Genomic_DNA"/>
</dbReference>
<keyword evidence="3" id="KW-1185">Reference proteome</keyword>
<evidence type="ECO:0000259" key="1">
    <source>
        <dbReference type="PROSITE" id="PS51746"/>
    </source>
</evidence>
<dbReference type="InterPro" id="IPR001932">
    <property type="entry name" value="PPM-type_phosphatase-like_dom"/>
</dbReference>
<dbReference type="SUPFAM" id="SSF81606">
    <property type="entry name" value="PP2C-like"/>
    <property type="match status" value="1"/>
</dbReference>
<sequence>MRVTESSLTGLQIAACTGQHRGDRSEQQDRVAILQGRQAQRCALGVLADGLGGRSGGALAAENVILTAQNCFDRFAPSVESPAHFFGNLVDEVHAVLKLTALATDKEPHSTFASVLVQPDRVDWCHVGDSRIYHFRGTELQHCTSDHTYAWQLVTEGRATAERALLHPQAQMLVNSIGGQRKPWAEIGGIADPRPDDSFLLCSDGLWAYFDPEELAQIIVSRACREAAALLIDLARERARGRGDNCSLVLMKLAAGAAGPSASPRLA</sequence>
<dbReference type="CDD" id="cd00143">
    <property type="entry name" value="PP2Cc"/>
    <property type="match status" value="1"/>
</dbReference>
<proteinExistence type="predicted"/>
<accession>A0A5C8P1N2</accession>
<gene>
    <name evidence="2" type="ORF">FHP08_06330</name>
</gene>
<evidence type="ECO:0000313" key="2">
    <source>
        <dbReference type="EMBL" id="TXL67222.1"/>
    </source>
</evidence>
<name>A0A5C8P1N2_9BURK</name>
<dbReference type="RefSeq" id="WP_147703471.1">
    <property type="nucleotide sequence ID" value="NZ_VDUY01000002.1"/>
</dbReference>
<dbReference type="PROSITE" id="PS51746">
    <property type="entry name" value="PPM_2"/>
    <property type="match status" value="1"/>
</dbReference>
<comment type="caution">
    <text evidence="2">The sequence shown here is derived from an EMBL/GenBank/DDBJ whole genome shotgun (WGS) entry which is preliminary data.</text>
</comment>
<feature type="domain" description="PPM-type phosphatase" evidence="1">
    <location>
        <begin position="12"/>
        <end position="253"/>
    </location>
</feature>
<dbReference type="OrthoDB" id="9801841at2"/>
<dbReference type="InterPro" id="IPR036457">
    <property type="entry name" value="PPM-type-like_dom_sf"/>
</dbReference>
<dbReference type="Pfam" id="PF13672">
    <property type="entry name" value="PP2C_2"/>
    <property type="match status" value="1"/>
</dbReference>
<evidence type="ECO:0000313" key="3">
    <source>
        <dbReference type="Proteomes" id="UP000321548"/>
    </source>
</evidence>
<dbReference type="Gene3D" id="3.60.40.10">
    <property type="entry name" value="PPM-type phosphatase domain"/>
    <property type="match status" value="1"/>
</dbReference>
<dbReference type="Proteomes" id="UP000321548">
    <property type="component" value="Unassembled WGS sequence"/>
</dbReference>
<dbReference type="SMART" id="SM00332">
    <property type="entry name" value="PP2Cc"/>
    <property type="match status" value="1"/>
</dbReference>
<dbReference type="AlphaFoldDB" id="A0A5C8P1N2"/>
<protein>
    <submittedName>
        <fullName evidence="2">Serine/threonine-protein phosphatase</fullName>
    </submittedName>
</protein>
<organism evidence="2 3">
    <name type="scientific">Zeimonas arvi</name>
    <dbReference type="NCBI Taxonomy" id="2498847"/>
    <lineage>
        <taxon>Bacteria</taxon>
        <taxon>Pseudomonadati</taxon>
        <taxon>Pseudomonadota</taxon>
        <taxon>Betaproteobacteria</taxon>
        <taxon>Burkholderiales</taxon>
        <taxon>Burkholderiaceae</taxon>
        <taxon>Zeimonas</taxon>
    </lineage>
</organism>